<dbReference type="Proteomes" id="UP000707138">
    <property type="component" value="Unassembled WGS sequence"/>
</dbReference>
<dbReference type="CDD" id="cd04617">
    <property type="entry name" value="CBS_pair_CcpN"/>
    <property type="match status" value="1"/>
</dbReference>
<dbReference type="InterPro" id="IPR046342">
    <property type="entry name" value="CBS_dom_sf"/>
</dbReference>
<accession>A0ABS2GGN9</accession>
<dbReference type="SUPFAM" id="SSF54631">
    <property type="entry name" value="CBS-domain pair"/>
    <property type="match status" value="1"/>
</dbReference>
<dbReference type="InterPro" id="IPR051257">
    <property type="entry name" value="Diverse_CBS-Domain"/>
</dbReference>
<name>A0ABS2GGN9_9FIRM</name>
<comment type="caution">
    <text evidence="4">The sequence shown here is derived from an EMBL/GenBank/DDBJ whole genome shotgun (WGS) entry which is preliminary data.</text>
</comment>
<reference evidence="4 5" key="1">
    <citation type="journal article" date="2021" name="Sci. Rep.">
        <title>The distribution of antibiotic resistance genes in chicken gut microbiota commensals.</title>
        <authorList>
            <person name="Juricova H."/>
            <person name="Matiasovicova J."/>
            <person name="Kubasova T."/>
            <person name="Cejkova D."/>
            <person name="Rychlik I."/>
        </authorList>
    </citation>
    <scope>NUCLEOTIDE SEQUENCE [LARGE SCALE GENOMIC DNA]</scope>
    <source>
        <strain evidence="4 5">An537</strain>
    </source>
</reference>
<dbReference type="Gene3D" id="3.10.580.10">
    <property type="entry name" value="CBS-domain"/>
    <property type="match status" value="1"/>
</dbReference>
<dbReference type="PANTHER" id="PTHR43080">
    <property type="entry name" value="CBS DOMAIN-CONTAINING PROTEIN CBSX3, MITOCHONDRIAL"/>
    <property type="match status" value="1"/>
</dbReference>
<dbReference type="PIRSF" id="PIRSF026546">
    <property type="entry name" value="UCP026546_CBS_YqzB"/>
    <property type="match status" value="1"/>
</dbReference>
<evidence type="ECO:0000259" key="3">
    <source>
        <dbReference type="PROSITE" id="PS51371"/>
    </source>
</evidence>
<dbReference type="EMBL" id="JACJLA010000014">
    <property type="protein sequence ID" value="MBM6913216.1"/>
    <property type="molecule type" value="Genomic_DNA"/>
</dbReference>
<dbReference type="RefSeq" id="WP_205088176.1">
    <property type="nucleotide sequence ID" value="NZ_JACJLA010000014.1"/>
</dbReference>
<dbReference type="Pfam" id="PF00571">
    <property type="entry name" value="CBS"/>
    <property type="match status" value="2"/>
</dbReference>
<gene>
    <name evidence="4" type="ORF">H6A01_07770</name>
</gene>
<keyword evidence="5" id="KW-1185">Reference proteome</keyword>
<dbReference type="SMART" id="SM00116">
    <property type="entry name" value="CBS"/>
    <property type="match status" value="2"/>
</dbReference>
<evidence type="ECO:0000313" key="4">
    <source>
        <dbReference type="EMBL" id="MBM6913216.1"/>
    </source>
</evidence>
<dbReference type="SUPFAM" id="SSF46785">
    <property type="entry name" value="Winged helix' DNA-binding domain"/>
    <property type="match status" value="1"/>
</dbReference>
<dbReference type="PROSITE" id="PS51371">
    <property type="entry name" value="CBS"/>
    <property type="match status" value="2"/>
</dbReference>
<dbReference type="InterPro" id="IPR013196">
    <property type="entry name" value="HTH_11"/>
</dbReference>
<dbReference type="InterPro" id="IPR000644">
    <property type="entry name" value="CBS_dom"/>
</dbReference>
<proteinExistence type="predicted"/>
<evidence type="ECO:0000256" key="1">
    <source>
        <dbReference type="ARBA" id="ARBA00023122"/>
    </source>
</evidence>
<dbReference type="InterPro" id="IPR036388">
    <property type="entry name" value="WH-like_DNA-bd_sf"/>
</dbReference>
<dbReference type="InterPro" id="IPR036390">
    <property type="entry name" value="WH_DNA-bd_sf"/>
</dbReference>
<dbReference type="PANTHER" id="PTHR43080:SF2">
    <property type="entry name" value="CBS DOMAIN-CONTAINING PROTEIN"/>
    <property type="match status" value="1"/>
</dbReference>
<evidence type="ECO:0000256" key="2">
    <source>
        <dbReference type="PROSITE-ProRule" id="PRU00703"/>
    </source>
</evidence>
<organism evidence="4 5">
    <name type="scientific">Veillonella magna</name>
    <dbReference type="NCBI Taxonomy" id="464322"/>
    <lineage>
        <taxon>Bacteria</taxon>
        <taxon>Bacillati</taxon>
        <taxon>Bacillota</taxon>
        <taxon>Negativicutes</taxon>
        <taxon>Veillonellales</taxon>
        <taxon>Veillonellaceae</taxon>
        <taxon>Veillonella</taxon>
    </lineage>
</organism>
<feature type="domain" description="CBS" evidence="3">
    <location>
        <begin position="144"/>
        <end position="209"/>
    </location>
</feature>
<protein>
    <submittedName>
        <fullName evidence="4">Helix-turn-helix transcriptional regulator</fullName>
    </submittedName>
</protein>
<dbReference type="Gene3D" id="1.10.10.10">
    <property type="entry name" value="Winged helix-like DNA-binding domain superfamily/Winged helix DNA-binding domain"/>
    <property type="match status" value="1"/>
</dbReference>
<sequence>MKLSKRQETIAAMVKADGPITGKEIAARLHVTRSALRSDLTVLTMTGLLDARPKVGYYYAGTNRPDPAAEEINRYKVSQVMAQAVAVTPGMSLYDTIVMMFTEDVGTLLVCEDGYLVGLVSRKDLLRAAIGQNDPNTMPISMVMTPASKVIWVGPEDSVVDAAQRMIDYEIDCVPVIEREDVDGRRKLKVVGRVSKTSIVKVFLECGLK</sequence>
<dbReference type="Pfam" id="PF08279">
    <property type="entry name" value="HTH_11"/>
    <property type="match status" value="1"/>
</dbReference>
<evidence type="ECO:0000313" key="5">
    <source>
        <dbReference type="Proteomes" id="UP000707138"/>
    </source>
</evidence>
<keyword evidence="1 2" id="KW-0129">CBS domain</keyword>
<feature type="domain" description="CBS" evidence="3">
    <location>
        <begin position="80"/>
        <end position="135"/>
    </location>
</feature>
<dbReference type="InterPro" id="IPR016842">
    <property type="entry name" value="UCP026546_HTH-CBS"/>
</dbReference>